<keyword evidence="2" id="KW-1185">Reference proteome</keyword>
<dbReference type="SMART" id="SM00320">
    <property type="entry name" value="WD40"/>
    <property type="match status" value="4"/>
</dbReference>
<name>A0A8R7PXE8_TRIUA</name>
<reference evidence="1" key="3">
    <citation type="submission" date="2022-06" db="UniProtKB">
        <authorList>
            <consortium name="EnsemblPlants"/>
        </authorList>
    </citation>
    <scope>IDENTIFICATION</scope>
</reference>
<dbReference type="InterPro" id="IPR001680">
    <property type="entry name" value="WD40_rpt"/>
</dbReference>
<dbReference type="Proteomes" id="UP000015106">
    <property type="component" value="Chromosome 3"/>
</dbReference>
<dbReference type="Gene3D" id="2.130.10.10">
    <property type="entry name" value="YVTN repeat-like/Quinoprotein amine dehydrogenase"/>
    <property type="match status" value="1"/>
</dbReference>
<dbReference type="Pfam" id="PF00400">
    <property type="entry name" value="WD40"/>
    <property type="match status" value="3"/>
</dbReference>
<dbReference type="InterPro" id="IPR045182">
    <property type="entry name" value="JINGUBANG-like"/>
</dbReference>
<evidence type="ECO:0000313" key="1">
    <source>
        <dbReference type="EnsemblPlants" id="TuG1812G0300005214.01.T01.cds437788"/>
    </source>
</evidence>
<reference evidence="2" key="1">
    <citation type="journal article" date="2013" name="Nature">
        <title>Draft genome of the wheat A-genome progenitor Triticum urartu.</title>
        <authorList>
            <person name="Ling H.Q."/>
            <person name="Zhao S."/>
            <person name="Liu D."/>
            <person name="Wang J."/>
            <person name="Sun H."/>
            <person name="Zhang C."/>
            <person name="Fan H."/>
            <person name="Li D."/>
            <person name="Dong L."/>
            <person name="Tao Y."/>
            <person name="Gao C."/>
            <person name="Wu H."/>
            <person name="Li Y."/>
            <person name="Cui Y."/>
            <person name="Guo X."/>
            <person name="Zheng S."/>
            <person name="Wang B."/>
            <person name="Yu K."/>
            <person name="Liang Q."/>
            <person name="Yang W."/>
            <person name="Lou X."/>
            <person name="Chen J."/>
            <person name="Feng M."/>
            <person name="Jian J."/>
            <person name="Zhang X."/>
            <person name="Luo G."/>
            <person name="Jiang Y."/>
            <person name="Liu J."/>
            <person name="Wang Z."/>
            <person name="Sha Y."/>
            <person name="Zhang B."/>
            <person name="Wu H."/>
            <person name="Tang D."/>
            <person name="Shen Q."/>
            <person name="Xue P."/>
            <person name="Zou S."/>
            <person name="Wang X."/>
            <person name="Liu X."/>
            <person name="Wang F."/>
            <person name="Yang Y."/>
            <person name="An X."/>
            <person name="Dong Z."/>
            <person name="Zhang K."/>
            <person name="Zhang X."/>
            <person name="Luo M.C."/>
            <person name="Dvorak J."/>
            <person name="Tong Y."/>
            <person name="Wang J."/>
            <person name="Yang H."/>
            <person name="Li Z."/>
            <person name="Wang D."/>
            <person name="Zhang A."/>
            <person name="Wang J."/>
        </authorList>
    </citation>
    <scope>NUCLEOTIDE SEQUENCE</scope>
    <source>
        <strain evidence="2">cv. G1812</strain>
    </source>
</reference>
<protein>
    <submittedName>
        <fullName evidence="1">Uncharacterized protein</fullName>
    </submittedName>
</protein>
<dbReference type="PANTHER" id="PTHR22844">
    <property type="entry name" value="F-BOX AND WD40 DOMAIN PROTEIN"/>
    <property type="match status" value="1"/>
</dbReference>
<proteinExistence type="predicted"/>
<dbReference type="Gramene" id="TuG1812G0300005214.01.T01">
    <property type="protein sequence ID" value="TuG1812G0300005214.01.T01.cds437788"/>
    <property type="gene ID" value="TuG1812G0300005214.01"/>
</dbReference>
<accession>A0A8R7PXE8</accession>
<dbReference type="InterPro" id="IPR036322">
    <property type="entry name" value="WD40_repeat_dom_sf"/>
</dbReference>
<dbReference type="SUPFAM" id="SSF50978">
    <property type="entry name" value="WD40 repeat-like"/>
    <property type="match status" value="1"/>
</dbReference>
<sequence>MSDLRCLESVRAHDDAINAVAADCGVVYSASADGRVKAWERGKAGAGAHTLLAVLVARDGVSWNAVAASGDAGAAGRRVYAAGSDGHVLAWHRHGTRWSLACDVKAHAMAVLCMCMAGDLVCTGSADKTIGLWRRQPCGGLAKVGAVGGHEGPVKCIQASLCRASNGYMVYSGGLDKSIRVWWVPNGANGDERP</sequence>
<evidence type="ECO:0000313" key="2">
    <source>
        <dbReference type="Proteomes" id="UP000015106"/>
    </source>
</evidence>
<organism evidence="1 2">
    <name type="scientific">Triticum urartu</name>
    <name type="common">Red wild einkorn</name>
    <name type="synonym">Crithodium urartu</name>
    <dbReference type="NCBI Taxonomy" id="4572"/>
    <lineage>
        <taxon>Eukaryota</taxon>
        <taxon>Viridiplantae</taxon>
        <taxon>Streptophyta</taxon>
        <taxon>Embryophyta</taxon>
        <taxon>Tracheophyta</taxon>
        <taxon>Spermatophyta</taxon>
        <taxon>Magnoliopsida</taxon>
        <taxon>Liliopsida</taxon>
        <taxon>Poales</taxon>
        <taxon>Poaceae</taxon>
        <taxon>BOP clade</taxon>
        <taxon>Pooideae</taxon>
        <taxon>Triticodae</taxon>
        <taxon>Triticeae</taxon>
        <taxon>Triticinae</taxon>
        <taxon>Triticum</taxon>
    </lineage>
</organism>
<dbReference type="AlphaFoldDB" id="A0A8R7PXE8"/>
<dbReference type="EnsemblPlants" id="TuG1812G0300005214.01.T01">
    <property type="protein sequence ID" value="TuG1812G0300005214.01.T01.cds437788"/>
    <property type="gene ID" value="TuG1812G0300005214.01"/>
</dbReference>
<reference evidence="1" key="2">
    <citation type="submission" date="2018-03" db="EMBL/GenBank/DDBJ databases">
        <title>The Triticum urartu genome reveals the dynamic nature of wheat genome evolution.</title>
        <authorList>
            <person name="Ling H."/>
            <person name="Ma B."/>
            <person name="Shi X."/>
            <person name="Liu H."/>
            <person name="Dong L."/>
            <person name="Sun H."/>
            <person name="Cao Y."/>
            <person name="Gao Q."/>
            <person name="Zheng S."/>
            <person name="Li Y."/>
            <person name="Yu Y."/>
            <person name="Du H."/>
            <person name="Qi M."/>
            <person name="Li Y."/>
            <person name="Yu H."/>
            <person name="Cui Y."/>
            <person name="Wang N."/>
            <person name="Chen C."/>
            <person name="Wu H."/>
            <person name="Zhao Y."/>
            <person name="Zhang J."/>
            <person name="Li Y."/>
            <person name="Zhou W."/>
            <person name="Zhang B."/>
            <person name="Hu W."/>
            <person name="Eijk M."/>
            <person name="Tang J."/>
            <person name="Witsenboer H."/>
            <person name="Zhao S."/>
            <person name="Li Z."/>
            <person name="Zhang A."/>
            <person name="Wang D."/>
            <person name="Liang C."/>
        </authorList>
    </citation>
    <scope>NUCLEOTIDE SEQUENCE [LARGE SCALE GENOMIC DNA]</scope>
    <source>
        <strain evidence="1">cv. G1812</strain>
    </source>
</reference>
<dbReference type="InterPro" id="IPR015943">
    <property type="entry name" value="WD40/YVTN_repeat-like_dom_sf"/>
</dbReference>
<dbReference type="PANTHER" id="PTHR22844:SF340">
    <property type="entry name" value="OS01G0946100 PROTEIN"/>
    <property type="match status" value="1"/>
</dbReference>